<reference evidence="1 2" key="1">
    <citation type="submission" date="2020-01" db="EMBL/GenBank/DDBJ databases">
        <title>Aspergillus terreus IFO 6365 whole genome shotgun sequence.</title>
        <authorList>
            <person name="Kanamasa S."/>
            <person name="Takahashi H."/>
        </authorList>
    </citation>
    <scope>NUCLEOTIDE SEQUENCE [LARGE SCALE GENOMIC DNA]</scope>
    <source>
        <strain evidence="1 2">IFO 6365</strain>
    </source>
</reference>
<gene>
    <name evidence="1" type="ORF">ATEIFO6365_0012020500</name>
</gene>
<evidence type="ECO:0000313" key="1">
    <source>
        <dbReference type="EMBL" id="GFF20449.1"/>
    </source>
</evidence>
<dbReference type="EMBL" id="BLJY01000012">
    <property type="protein sequence ID" value="GFF20449.1"/>
    <property type="molecule type" value="Genomic_DNA"/>
</dbReference>
<evidence type="ECO:0000313" key="2">
    <source>
        <dbReference type="Proteomes" id="UP000452235"/>
    </source>
</evidence>
<dbReference type="Proteomes" id="UP000452235">
    <property type="component" value="Unassembled WGS sequence"/>
</dbReference>
<dbReference type="AlphaFoldDB" id="A0A5M3ZAX4"/>
<protein>
    <submittedName>
        <fullName evidence="1">Uncharacterized protein</fullName>
    </submittedName>
</protein>
<sequence>MSDALHTYTGVWINWSDGLVRGATLTLTQRNAGVLTAFLAILVSFAGTMFWSILSFTIHQAYTTDPSQGQDALHAQRQVIIRNKGAGAAAWALIKLPFAIGQTPSRAKAMGRSLPLAALAILNILLFGASGLLTSYITKAAGNSVIVLGPSCGGFEFNATDTEGSYTSKNLLDTYEAATYAHQCYQGNASRFACRPYVSQSLPFTTNPNASCPYAADLCAYNGHSAFQMDTGLLDSAEHFGVNAPPSNRIKYRRVATCAPIKHGSNLAALQNDSDTGETVYIYAGGQYFLGTEFANYTFRHSPIPRINRVGYTLSALFAKSDPSGALAATGYQSWIPDPRINQTDGDITIMMLGQNSIGYLQPSYDPWITALIAYNGSVSGTNYSQPMWLASTEVSLMVCVDQYQVCNPNNPGSSGCSKLGGIMSASTDAFDNYQALGWNLPQVYTVSRLLGGSTDRSMFSVVDGRSGAALNASMMAYENIQYYLPPTQWQSELSIWFSTALAKDQAWAVEWATAPKNLPNDLLDHAAGWKRMIPTNPIQRSACFNQLVKLETGYQNFSILGLALTVAICGLLTIVGLSIDTLVGWLRQEKTRYMRDQWAVEETLALHKVAYTTLGLWRENEETMPPSSALLHQPYPGPDRASQGSDEGVGLQTKQGYAVVGHQTE</sequence>
<organism evidence="1 2">
    <name type="scientific">Aspergillus terreus</name>
    <dbReference type="NCBI Taxonomy" id="33178"/>
    <lineage>
        <taxon>Eukaryota</taxon>
        <taxon>Fungi</taxon>
        <taxon>Dikarya</taxon>
        <taxon>Ascomycota</taxon>
        <taxon>Pezizomycotina</taxon>
        <taxon>Eurotiomycetes</taxon>
        <taxon>Eurotiomycetidae</taxon>
        <taxon>Eurotiales</taxon>
        <taxon>Aspergillaceae</taxon>
        <taxon>Aspergillus</taxon>
        <taxon>Aspergillus subgen. Circumdati</taxon>
    </lineage>
</organism>
<comment type="caution">
    <text evidence="1">The sequence shown here is derived from an EMBL/GenBank/DDBJ whole genome shotgun (WGS) entry which is preliminary data.</text>
</comment>
<proteinExistence type="predicted"/>
<dbReference type="VEuPathDB" id="FungiDB:ATEG_08232"/>
<accession>A0A5M3ZAX4</accession>
<dbReference type="OrthoDB" id="3540210at2759"/>
<keyword evidence="2" id="KW-1185">Reference proteome</keyword>
<name>A0A5M3ZAX4_ASPTE</name>